<protein>
    <submittedName>
        <fullName evidence="2">Efflux RND transporter permease subunit</fullName>
    </submittedName>
</protein>
<keyword evidence="1" id="KW-0472">Membrane</keyword>
<dbReference type="Gene3D" id="3.30.2090.10">
    <property type="entry name" value="Multidrug efflux transporter AcrB TolC docking domain, DN and DC subdomains"/>
    <property type="match status" value="2"/>
</dbReference>
<dbReference type="Gene3D" id="1.20.1640.10">
    <property type="entry name" value="Multidrug efflux transporter AcrB transmembrane domain"/>
    <property type="match status" value="2"/>
</dbReference>
<dbReference type="Gene3D" id="3.30.70.1320">
    <property type="entry name" value="Multidrug efflux transporter AcrB pore domain like"/>
    <property type="match status" value="1"/>
</dbReference>
<feature type="transmembrane region" description="Helical" evidence="1">
    <location>
        <begin position="895"/>
        <end position="918"/>
    </location>
</feature>
<evidence type="ECO:0000313" key="3">
    <source>
        <dbReference type="Proteomes" id="UP001059934"/>
    </source>
</evidence>
<dbReference type="Gene3D" id="3.30.70.1440">
    <property type="entry name" value="Multidrug efflux transporter AcrB pore domain"/>
    <property type="match status" value="1"/>
</dbReference>
<dbReference type="PRINTS" id="PR00702">
    <property type="entry name" value="ACRIFLAVINRP"/>
</dbReference>
<keyword evidence="1" id="KW-1133">Transmembrane helix</keyword>
<proteinExistence type="predicted"/>
<feature type="transmembrane region" description="Helical" evidence="1">
    <location>
        <begin position="951"/>
        <end position="976"/>
    </location>
</feature>
<feature type="transmembrane region" description="Helical" evidence="1">
    <location>
        <begin position="467"/>
        <end position="488"/>
    </location>
</feature>
<feature type="transmembrane region" description="Helical" evidence="1">
    <location>
        <begin position="370"/>
        <end position="388"/>
    </location>
</feature>
<dbReference type="PANTHER" id="PTHR32063">
    <property type="match status" value="1"/>
</dbReference>
<reference evidence="2" key="1">
    <citation type="submission" date="2022-08" db="EMBL/GenBank/DDBJ databases">
        <title>Catabolic pathway analysis in culturable SAR92 clade bacteria reveals their overlooked roles in DMSP degradation in coastal seas.</title>
        <authorList>
            <person name="He X."/>
            <person name="Zhang X."/>
            <person name="Zhang Y."/>
        </authorList>
    </citation>
    <scope>NUCLEOTIDE SEQUENCE</scope>
    <source>
        <strain evidence="2">H455</strain>
    </source>
</reference>
<evidence type="ECO:0000256" key="1">
    <source>
        <dbReference type="SAM" id="Phobius"/>
    </source>
</evidence>
<accession>A0ABY5TQH3</accession>
<organism evidence="2 3">
    <name type="scientific">SAR92 clade bacterium H455</name>
    <dbReference type="NCBI Taxonomy" id="2974818"/>
    <lineage>
        <taxon>Bacteria</taxon>
        <taxon>Pseudomonadati</taxon>
        <taxon>Pseudomonadota</taxon>
        <taxon>Gammaproteobacteria</taxon>
        <taxon>Cellvibrionales</taxon>
        <taxon>Porticoccaceae</taxon>
        <taxon>SAR92 clade</taxon>
    </lineage>
</organism>
<dbReference type="InterPro" id="IPR001036">
    <property type="entry name" value="Acrflvin-R"/>
</dbReference>
<feature type="transmembrane region" description="Helical" evidence="1">
    <location>
        <begin position="1028"/>
        <end position="1053"/>
    </location>
</feature>
<dbReference type="InterPro" id="IPR027463">
    <property type="entry name" value="AcrB_DN_DC_subdom"/>
</dbReference>
<dbReference type="SUPFAM" id="SSF82693">
    <property type="entry name" value="Multidrug efflux transporter AcrB pore domain, PN1, PN2, PC1 and PC2 subdomains"/>
    <property type="match status" value="2"/>
</dbReference>
<feature type="transmembrane region" description="Helical" evidence="1">
    <location>
        <begin position="997"/>
        <end position="1016"/>
    </location>
</feature>
<dbReference type="Gene3D" id="3.30.70.1430">
    <property type="entry name" value="Multidrug efflux transporter AcrB pore domain"/>
    <property type="match status" value="2"/>
</dbReference>
<dbReference type="PANTHER" id="PTHR32063:SF33">
    <property type="entry name" value="RND SUPERFAMILY EFFLUX PUMP PERMEASE COMPONENT"/>
    <property type="match status" value="1"/>
</dbReference>
<keyword evidence="1" id="KW-0812">Transmembrane</keyword>
<dbReference type="Proteomes" id="UP001059934">
    <property type="component" value="Chromosome"/>
</dbReference>
<dbReference type="SUPFAM" id="SSF82714">
    <property type="entry name" value="Multidrug efflux transporter AcrB TolC docking domain, DN and DC subdomains"/>
    <property type="match status" value="2"/>
</dbReference>
<dbReference type="SUPFAM" id="SSF82866">
    <property type="entry name" value="Multidrug efflux transporter AcrB transmembrane domain"/>
    <property type="match status" value="2"/>
</dbReference>
<feature type="transmembrane region" description="Helical" evidence="1">
    <location>
        <begin position="925"/>
        <end position="945"/>
    </location>
</feature>
<dbReference type="Pfam" id="PF00873">
    <property type="entry name" value="ACR_tran"/>
    <property type="match status" value="1"/>
</dbReference>
<sequence length="1073" mass="116592">MQKRTNSNPTDPMQPSTGLMAWFTHNPVAANLLMLFLLCAGLFSSSDMSKEMFPRGETDEIQISAPYPGAAPIEVEKAVILPMEAALQGLKGIEEVRSFADRDIATIVLDVESGEDINELMALVENRIDSIVNLPVNLEKPTVKRVDNYAWALGIAVSGDMDQRTRKEMGQQMFDEVQALPEVKRAILWGDGDYEISIEVKETRLRELNLTLAEVAQVLRNSSVDLPAGMIQASNGNVLLRTQGKSYSGAEFANIVLRSRDDGSQLLLSDVATIKDAFTEAPSILRFDRQDAFSIGVFTLDDQDLITISRAVQEYVDLKRPQLPEGLSIATFNDDSFHLLGRLDMMLSNLAAGAILVAVVLGLFLNLRVAAWVVVGIPVSFLGAIWLMPVNPFPVNINVLSLFAFILVLGIVVDDAIVIGESVFTEVKEEADKVLSQSSDPNLVYVAPMATVIAGAKRVAIPSTIGVLTTVAAFAPLLFVGGALAAMYEALSVVVILCLLFSLVESKLILPAHLVGLKFGGPKTLQNIFSATIERWQLAISSGLSHFIEHRYQPFLKKCMKNRYITLATFIGVLMISISTLSGGIARFEFFPDVPGDGIHAVVTMQDGSSTENFNEALLAIEEAIYKVDSDFMAANPGAESLLAHTFFWTQSDVSASFRVELTHGENRPLSAVDVEKLWRKEVGNLPNVRKQDYYSSSSAGGGAKINMSLYGPDPEQLSLAGVALANKLGEYDGVFDIYNSQGVGGREILISLKPYASQLGISMADVARQVRQAFYGEEVQRLQRGPHTLKVMVRYPLAERSSIATLEDMHIRTASGQAIAISEVADIRLGLGLAKISRIERKRAVTITADADASKVQSSSVIDDVRDNFIPQLLLDYPSVEFGVSGASQEESDLIGRLMIAGLVSLFLIYGLLAVPLRSYVQPLIIMSVIPFGFVGAVIGHILFDMAISSLSIAGLIALSGVVVNDSLILVEFANRAREFEDSEENALLAAGKRRFRAILLTTLTTFVGLLPLLFETSMQAQFVIPMALSLSFGILTATAITLILIPCLYLISHDLKLFLTRVAGADEAAQK</sequence>
<keyword evidence="3" id="KW-1185">Reference proteome</keyword>
<gene>
    <name evidence="2" type="ORF">NYF23_12800</name>
</gene>
<feature type="transmembrane region" description="Helical" evidence="1">
    <location>
        <begin position="20"/>
        <end position="43"/>
    </location>
</feature>
<evidence type="ECO:0000313" key="2">
    <source>
        <dbReference type="EMBL" id="UVW34876.1"/>
    </source>
</evidence>
<dbReference type="EMBL" id="CP103416">
    <property type="protein sequence ID" value="UVW34876.1"/>
    <property type="molecule type" value="Genomic_DNA"/>
</dbReference>
<feature type="transmembrane region" description="Helical" evidence="1">
    <location>
        <begin position="400"/>
        <end position="423"/>
    </location>
</feature>
<name>A0ABY5TQH3_9GAMM</name>
<feature type="transmembrane region" description="Helical" evidence="1">
    <location>
        <begin position="346"/>
        <end position="364"/>
    </location>
</feature>
<feature type="transmembrane region" description="Helical" evidence="1">
    <location>
        <begin position="564"/>
        <end position="585"/>
    </location>
</feature>